<organism evidence="2 3">
    <name type="scientific">Pythium oligandrum</name>
    <name type="common">Mycoparasitic fungus</name>
    <dbReference type="NCBI Taxonomy" id="41045"/>
    <lineage>
        <taxon>Eukaryota</taxon>
        <taxon>Sar</taxon>
        <taxon>Stramenopiles</taxon>
        <taxon>Oomycota</taxon>
        <taxon>Peronosporomycetes</taxon>
        <taxon>Pythiales</taxon>
        <taxon>Pythiaceae</taxon>
        <taxon>Pythium</taxon>
    </lineage>
</organism>
<dbReference type="EMBL" id="SPLM01000038">
    <property type="protein sequence ID" value="TMW65005.1"/>
    <property type="molecule type" value="Genomic_DNA"/>
</dbReference>
<evidence type="ECO:0000313" key="3">
    <source>
        <dbReference type="Proteomes" id="UP000794436"/>
    </source>
</evidence>
<gene>
    <name evidence="2" type="ORF">Poli38472_009172</name>
</gene>
<keyword evidence="3" id="KW-1185">Reference proteome</keyword>
<proteinExistence type="predicted"/>
<dbReference type="Proteomes" id="UP000794436">
    <property type="component" value="Unassembled WGS sequence"/>
</dbReference>
<name>A0A8K1CKN1_PYTOL</name>
<evidence type="ECO:0008006" key="4">
    <source>
        <dbReference type="Google" id="ProtNLM"/>
    </source>
</evidence>
<accession>A0A8K1CKN1</accession>
<feature type="region of interest" description="Disordered" evidence="1">
    <location>
        <begin position="322"/>
        <end position="365"/>
    </location>
</feature>
<reference evidence="2" key="1">
    <citation type="submission" date="2019-03" db="EMBL/GenBank/DDBJ databases">
        <title>Long read genome sequence of the mycoparasitic Pythium oligandrum ATCC 38472 isolated from sugarbeet rhizosphere.</title>
        <authorList>
            <person name="Gaulin E."/>
        </authorList>
    </citation>
    <scope>NUCLEOTIDE SEQUENCE</scope>
    <source>
        <strain evidence="2">ATCC 38472_TT</strain>
    </source>
</reference>
<feature type="region of interest" description="Disordered" evidence="1">
    <location>
        <begin position="1"/>
        <end position="25"/>
    </location>
</feature>
<comment type="caution">
    <text evidence="2">The sequence shown here is derived from an EMBL/GenBank/DDBJ whole genome shotgun (WGS) entry which is preliminary data.</text>
</comment>
<evidence type="ECO:0000313" key="2">
    <source>
        <dbReference type="EMBL" id="TMW65005.1"/>
    </source>
</evidence>
<dbReference type="AlphaFoldDB" id="A0A8K1CKN1"/>
<evidence type="ECO:0000256" key="1">
    <source>
        <dbReference type="SAM" id="MobiDB-lite"/>
    </source>
</evidence>
<sequence length="365" mass="40663">MVGAENAGSPRWRHPPSPRAALSPGTVEKDGVMTHAEELLQVLREAGVKLVCIDFDATFVRVHTGGTWTQSAEELSKHVRELFLALVPRMCEVGIHVAVVTFSPQVDLIRAVLKTSFGDEVAARLILRCDDPSWTLAQGEAVDFVPRWQVCGMHADRAYKLPYVISAALEASKESGEVIRNRDTILIDDDAKNVRIAVDNGITGIYFEPEGADVKELCRRIKKLHVQPQSATPPTFPTSPMKRKAVRLMVSPESRLSSSARCETPLVARVPRTKKFSLCTPSPVMKLKCTVDMGRPRSKRATRLRNGPRSIEEEMQQLRQSELRAEQRLRESSPMPPFLPDARTSDHTPRRRALLIGVPPETDQV</sequence>
<dbReference type="OrthoDB" id="10054414at2759"/>
<feature type="compositionally biased region" description="Basic and acidic residues" evidence="1">
    <location>
        <begin position="322"/>
        <end position="331"/>
    </location>
</feature>
<protein>
    <recommendedName>
        <fullName evidence="4">ATP-binding Cassette (ABC) superfamily</fullName>
    </recommendedName>
</protein>